<comment type="caution">
    <text evidence="1">The sequence shown here is derived from an EMBL/GenBank/DDBJ whole genome shotgun (WGS) entry which is preliminary data.</text>
</comment>
<organism evidence="1 2">
    <name type="scientific">Sessilibacter corallicola</name>
    <dbReference type="NCBI Taxonomy" id="2904075"/>
    <lineage>
        <taxon>Bacteria</taxon>
        <taxon>Pseudomonadati</taxon>
        <taxon>Pseudomonadota</taxon>
        <taxon>Gammaproteobacteria</taxon>
        <taxon>Cellvibrionales</taxon>
        <taxon>Cellvibrionaceae</taxon>
        <taxon>Sessilibacter</taxon>
    </lineage>
</organism>
<dbReference type="PANTHER" id="PTHR43760">
    <property type="entry name" value="ENDORIBONUCLEASE-RELATED"/>
    <property type="match status" value="1"/>
</dbReference>
<keyword evidence="2" id="KW-1185">Reference proteome</keyword>
<name>A0ABQ0AF57_9GAMM</name>
<evidence type="ECO:0000313" key="2">
    <source>
        <dbReference type="Proteomes" id="UP001465153"/>
    </source>
</evidence>
<dbReference type="SUPFAM" id="SSF55298">
    <property type="entry name" value="YjgF-like"/>
    <property type="match status" value="1"/>
</dbReference>
<sequence>MLFYSFVIIKGVVMTTCLTEKLKELGYDYEPAGLKVHGFHQAVRTGNLIFTSGQVSALGDVKFQGKVGQEVDLETAYKAAELCAYRCLQAVGAIDDVNKIKRVVKVLGMVNVAEGFHNTSGVINGATDFFNKLFDDNHARSAVGMVIPNDWAVEVEIVVEMED</sequence>
<dbReference type="Pfam" id="PF01042">
    <property type="entry name" value="Ribonuc_L-PSP"/>
    <property type="match status" value="1"/>
</dbReference>
<proteinExistence type="predicted"/>
<reference evidence="1 2" key="1">
    <citation type="submission" date="2024-04" db="EMBL/GenBank/DDBJ databases">
        <title>Draft genome sequence of Sessilibacter corallicola NBRC 116591.</title>
        <authorList>
            <person name="Miyakawa T."/>
            <person name="Kusuya Y."/>
            <person name="Miura T."/>
        </authorList>
    </citation>
    <scope>NUCLEOTIDE SEQUENCE [LARGE SCALE GENOMIC DNA]</scope>
    <source>
        <strain evidence="1 2">KU-00831-HH</strain>
    </source>
</reference>
<protein>
    <submittedName>
        <fullName evidence="1">RidA family protein</fullName>
    </submittedName>
</protein>
<dbReference type="EMBL" id="BAABWN010000023">
    <property type="protein sequence ID" value="GAA6170286.1"/>
    <property type="molecule type" value="Genomic_DNA"/>
</dbReference>
<dbReference type="InterPro" id="IPR035959">
    <property type="entry name" value="RutC-like_sf"/>
</dbReference>
<accession>A0ABQ0AF57</accession>
<gene>
    <name evidence="1" type="ORF">NBRC116591_41000</name>
</gene>
<dbReference type="InterPro" id="IPR013813">
    <property type="entry name" value="Endoribo_LPSP/chorism_mut-like"/>
</dbReference>
<evidence type="ECO:0000313" key="1">
    <source>
        <dbReference type="EMBL" id="GAA6170286.1"/>
    </source>
</evidence>
<dbReference type="Gene3D" id="3.30.1330.40">
    <property type="entry name" value="RutC-like"/>
    <property type="match status" value="1"/>
</dbReference>
<dbReference type="CDD" id="cd02199">
    <property type="entry name" value="YjgF_YER057c_UK114_like_1"/>
    <property type="match status" value="1"/>
</dbReference>
<dbReference type="InterPro" id="IPR006175">
    <property type="entry name" value="YjgF/YER057c/UK114"/>
</dbReference>
<dbReference type="Proteomes" id="UP001465153">
    <property type="component" value="Unassembled WGS sequence"/>
</dbReference>
<dbReference type="PANTHER" id="PTHR43760:SF1">
    <property type="entry name" value="ENDORIBONUCLEASE L-PSP_CHORISMATE MUTASE-LIKE DOMAIN-CONTAINING PROTEIN"/>
    <property type="match status" value="1"/>
</dbReference>